<evidence type="ECO:0000259" key="2">
    <source>
        <dbReference type="SMART" id="SM00822"/>
    </source>
</evidence>
<comment type="similarity">
    <text evidence="1">Belongs to the short-chain dehydrogenases/reductases (SDR) family.</text>
</comment>
<accession>A0A1M7ZD42</accession>
<dbReference type="RefSeq" id="WP_073626516.1">
    <property type="nucleotide sequence ID" value="NZ_FRXO01000002.1"/>
</dbReference>
<protein>
    <submittedName>
        <fullName evidence="3">NAD(P)-dependent dehydrogenase, short-chain alcohol dehydrogenase family</fullName>
    </submittedName>
</protein>
<proteinExistence type="inferred from homology"/>
<organism evidence="3 4">
    <name type="scientific">Pseudoxanthobacter soli DSM 19599</name>
    <dbReference type="NCBI Taxonomy" id="1123029"/>
    <lineage>
        <taxon>Bacteria</taxon>
        <taxon>Pseudomonadati</taxon>
        <taxon>Pseudomonadota</taxon>
        <taxon>Alphaproteobacteria</taxon>
        <taxon>Hyphomicrobiales</taxon>
        <taxon>Segnochrobactraceae</taxon>
        <taxon>Pseudoxanthobacter</taxon>
    </lineage>
</organism>
<sequence length="268" mass="26919">MTGDETGAAAAGPGATHEFEGRVVLVSGGSSGIGRATALAFARRGASVVVAGRDRPRGEEVAAACAALGAHAAFVAADLSVPDAAAKMVERARAAFGRLDIAFNNAGIQEAAAPLAEQPDAVFEAVFGLNVRAVFLAMKAEIAAMRELGAGVIINNASVSGSRNPNGGLALYSASKAAVLSMTRTAALEYGPAGIRINAISPGRVDTPLMQTAAANLGLPVERIAASLPARRVGRPEDAAEAVVWLASDAASFVFGHDLAVDGGFLAS</sequence>
<evidence type="ECO:0000256" key="1">
    <source>
        <dbReference type="ARBA" id="ARBA00006484"/>
    </source>
</evidence>
<dbReference type="SUPFAM" id="SSF51735">
    <property type="entry name" value="NAD(P)-binding Rossmann-fold domains"/>
    <property type="match status" value="1"/>
</dbReference>
<evidence type="ECO:0000313" key="4">
    <source>
        <dbReference type="Proteomes" id="UP000186406"/>
    </source>
</evidence>
<feature type="domain" description="Ketoreductase" evidence="2">
    <location>
        <begin position="22"/>
        <end position="203"/>
    </location>
</feature>
<gene>
    <name evidence="3" type="ORF">SAMN02745172_01167</name>
</gene>
<dbReference type="Gene3D" id="3.40.50.720">
    <property type="entry name" value="NAD(P)-binding Rossmann-like Domain"/>
    <property type="match status" value="1"/>
</dbReference>
<dbReference type="InterPro" id="IPR057326">
    <property type="entry name" value="KR_dom"/>
</dbReference>
<keyword evidence="4" id="KW-1185">Reference proteome</keyword>
<dbReference type="InterPro" id="IPR020904">
    <property type="entry name" value="Sc_DH/Rdtase_CS"/>
</dbReference>
<dbReference type="GO" id="GO:0016616">
    <property type="term" value="F:oxidoreductase activity, acting on the CH-OH group of donors, NAD or NADP as acceptor"/>
    <property type="evidence" value="ECO:0007669"/>
    <property type="project" value="TreeGrafter"/>
</dbReference>
<dbReference type="PANTHER" id="PTHR42760">
    <property type="entry name" value="SHORT-CHAIN DEHYDROGENASES/REDUCTASES FAMILY MEMBER"/>
    <property type="match status" value="1"/>
</dbReference>
<dbReference type="FunFam" id="3.40.50.720:FF:000084">
    <property type="entry name" value="Short-chain dehydrogenase reductase"/>
    <property type="match status" value="1"/>
</dbReference>
<dbReference type="STRING" id="1123029.SAMN02745172_01167"/>
<dbReference type="Pfam" id="PF13561">
    <property type="entry name" value="adh_short_C2"/>
    <property type="match status" value="1"/>
</dbReference>
<reference evidence="3 4" key="1">
    <citation type="submission" date="2016-12" db="EMBL/GenBank/DDBJ databases">
        <authorList>
            <person name="Song W.-J."/>
            <person name="Kurnit D.M."/>
        </authorList>
    </citation>
    <scope>NUCLEOTIDE SEQUENCE [LARGE SCALE GENOMIC DNA]</scope>
    <source>
        <strain evidence="3 4">DSM 19599</strain>
    </source>
</reference>
<dbReference type="PRINTS" id="PR00081">
    <property type="entry name" value="GDHRDH"/>
</dbReference>
<dbReference type="SMART" id="SM00822">
    <property type="entry name" value="PKS_KR"/>
    <property type="match status" value="1"/>
</dbReference>
<dbReference type="PROSITE" id="PS00061">
    <property type="entry name" value="ADH_SHORT"/>
    <property type="match status" value="1"/>
</dbReference>
<dbReference type="PRINTS" id="PR00080">
    <property type="entry name" value="SDRFAMILY"/>
</dbReference>
<dbReference type="InterPro" id="IPR002347">
    <property type="entry name" value="SDR_fam"/>
</dbReference>
<dbReference type="InterPro" id="IPR036291">
    <property type="entry name" value="NAD(P)-bd_dom_sf"/>
</dbReference>
<dbReference type="EMBL" id="FRXO01000002">
    <property type="protein sequence ID" value="SHO62797.1"/>
    <property type="molecule type" value="Genomic_DNA"/>
</dbReference>
<dbReference type="Proteomes" id="UP000186406">
    <property type="component" value="Unassembled WGS sequence"/>
</dbReference>
<dbReference type="CDD" id="cd05233">
    <property type="entry name" value="SDR_c"/>
    <property type="match status" value="1"/>
</dbReference>
<dbReference type="NCBIfam" id="NF005559">
    <property type="entry name" value="PRK07231.1"/>
    <property type="match status" value="1"/>
</dbReference>
<dbReference type="OrthoDB" id="9812986at2"/>
<name>A0A1M7ZD42_9HYPH</name>
<evidence type="ECO:0000313" key="3">
    <source>
        <dbReference type="EMBL" id="SHO62797.1"/>
    </source>
</evidence>
<dbReference type="AlphaFoldDB" id="A0A1M7ZD42"/>